<feature type="region of interest" description="Disordered" evidence="1">
    <location>
        <begin position="410"/>
        <end position="442"/>
    </location>
</feature>
<reference evidence="2" key="1">
    <citation type="journal article" date="2019" name="Sci. Rep.">
        <title>Draft genome of Tanacetum cinerariifolium, the natural source of mosquito coil.</title>
        <authorList>
            <person name="Yamashiro T."/>
            <person name="Shiraishi A."/>
            <person name="Satake H."/>
            <person name="Nakayama K."/>
        </authorList>
    </citation>
    <scope>NUCLEOTIDE SEQUENCE</scope>
</reference>
<evidence type="ECO:0000313" key="2">
    <source>
        <dbReference type="EMBL" id="GEU61437.1"/>
    </source>
</evidence>
<name>A0A6L2LKA2_TANCI</name>
<sequence>MPNPDEITDPTNAINMALVLMAKAFKLNYFTPTNNNQIISSNPCNWHIAQAGMNIGQARHMLMNAVQNPGIQNVRIQNGLIVILKIVNQNANQNGNGHFVAVWAVGNDNGNNGNQIRCYNYRGVGHYARNFTVRPKRRDATYLQTRLLFAQKKEAWIQLQVKEFDLMDAATEIKEIKEVNVNCVLMANLQQASLLSTQVDNAPVYDSDGSSEYTDLHEYTSEPHLVQHDDSNVVHANPNMEHSGEIVEQHPVTVEETRAYFESLYNNLAMEVEKFNTVNHKMKEKNDDLTTELARYKGNKKYIEINQEKYDKLERCYQKSVYQEQCLTKKINALHLCFAKAIMTLNEEITNLNNQLSKEKSAISYVQEERKKLKTDFKAREDEFLDKLFQAKKKIEELDYILFKTGVESTAETKRPQPRSNPKNDRNPSASKSSRLSNNLETVEQHHRNLLFSYYKKMKLRKHS</sequence>
<protein>
    <submittedName>
        <fullName evidence="2">Uncharacterized protein</fullName>
    </submittedName>
</protein>
<dbReference type="AlphaFoldDB" id="A0A6L2LKA2"/>
<feature type="compositionally biased region" description="Polar residues" evidence="1">
    <location>
        <begin position="427"/>
        <end position="442"/>
    </location>
</feature>
<comment type="caution">
    <text evidence="2">The sequence shown here is derived from an EMBL/GenBank/DDBJ whole genome shotgun (WGS) entry which is preliminary data.</text>
</comment>
<proteinExistence type="predicted"/>
<evidence type="ECO:0000256" key="1">
    <source>
        <dbReference type="SAM" id="MobiDB-lite"/>
    </source>
</evidence>
<accession>A0A6L2LKA2</accession>
<organism evidence="2">
    <name type="scientific">Tanacetum cinerariifolium</name>
    <name type="common">Dalmatian daisy</name>
    <name type="synonym">Chrysanthemum cinerariifolium</name>
    <dbReference type="NCBI Taxonomy" id="118510"/>
    <lineage>
        <taxon>Eukaryota</taxon>
        <taxon>Viridiplantae</taxon>
        <taxon>Streptophyta</taxon>
        <taxon>Embryophyta</taxon>
        <taxon>Tracheophyta</taxon>
        <taxon>Spermatophyta</taxon>
        <taxon>Magnoliopsida</taxon>
        <taxon>eudicotyledons</taxon>
        <taxon>Gunneridae</taxon>
        <taxon>Pentapetalae</taxon>
        <taxon>asterids</taxon>
        <taxon>campanulids</taxon>
        <taxon>Asterales</taxon>
        <taxon>Asteraceae</taxon>
        <taxon>Asteroideae</taxon>
        <taxon>Anthemideae</taxon>
        <taxon>Anthemidinae</taxon>
        <taxon>Tanacetum</taxon>
    </lineage>
</organism>
<gene>
    <name evidence="2" type="ORF">Tci_033415</name>
</gene>
<dbReference type="EMBL" id="BKCJ010004504">
    <property type="protein sequence ID" value="GEU61437.1"/>
    <property type="molecule type" value="Genomic_DNA"/>
</dbReference>